<dbReference type="NCBIfam" id="TIGR01131">
    <property type="entry name" value="ATP_synt_6_or_A"/>
    <property type="match status" value="1"/>
</dbReference>
<dbReference type="InterPro" id="IPR023011">
    <property type="entry name" value="ATP_synth_F0_asu_AS"/>
</dbReference>
<name>A0A3R9XSI1_9RICK</name>
<dbReference type="Pfam" id="PF00119">
    <property type="entry name" value="ATP-synt_A"/>
    <property type="match status" value="1"/>
</dbReference>
<keyword evidence="15" id="KW-1185">Reference proteome</keyword>
<comment type="function">
    <text evidence="12 13">Key component of the proton channel; it plays a direct role in the translocation of protons across the membrane.</text>
</comment>
<evidence type="ECO:0000256" key="7">
    <source>
        <dbReference type="ARBA" id="ARBA00022781"/>
    </source>
</evidence>
<dbReference type="RefSeq" id="WP_126044417.1">
    <property type="nucleotide sequence ID" value="NZ_RXFM01000014.1"/>
</dbReference>
<dbReference type="PRINTS" id="PR00123">
    <property type="entry name" value="ATPASEA"/>
</dbReference>
<keyword evidence="4 12" id="KW-1003">Cell membrane</keyword>
<evidence type="ECO:0000256" key="3">
    <source>
        <dbReference type="ARBA" id="ARBA00022448"/>
    </source>
</evidence>
<evidence type="ECO:0000256" key="9">
    <source>
        <dbReference type="ARBA" id="ARBA00023065"/>
    </source>
</evidence>
<evidence type="ECO:0000256" key="10">
    <source>
        <dbReference type="ARBA" id="ARBA00023136"/>
    </source>
</evidence>
<keyword evidence="9 12" id="KW-0406">Ion transport</keyword>
<dbReference type="SUPFAM" id="SSF81336">
    <property type="entry name" value="F1F0 ATP synthase subunit A"/>
    <property type="match status" value="1"/>
</dbReference>
<keyword evidence="5 12" id="KW-0138">CF(0)</keyword>
<feature type="transmembrane region" description="Helical" evidence="12">
    <location>
        <begin position="113"/>
        <end position="133"/>
    </location>
</feature>
<protein>
    <recommendedName>
        <fullName evidence="12 13">ATP synthase subunit a</fullName>
    </recommendedName>
    <alternativeName>
        <fullName evidence="12">ATP synthase F0 sector subunit a</fullName>
    </alternativeName>
    <alternativeName>
        <fullName evidence="12">F-ATPase subunit 6</fullName>
    </alternativeName>
</protein>
<gene>
    <name evidence="12" type="primary">atpB</name>
    <name evidence="14" type="ORF">EIC27_01615</name>
</gene>
<evidence type="ECO:0000256" key="6">
    <source>
        <dbReference type="ARBA" id="ARBA00022692"/>
    </source>
</evidence>
<dbReference type="EMBL" id="RXFM01000014">
    <property type="protein sequence ID" value="RST70262.1"/>
    <property type="molecule type" value="Genomic_DNA"/>
</dbReference>
<feature type="transmembrane region" description="Helical" evidence="12">
    <location>
        <begin position="29"/>
        <end position="47"/>
    </location>
</feature>
<feature type="transmembrane region" description="Helical" evidence="12">
    <location>
        <begin position="139"/>
        <end position="163"/>
    </location>
</feature>
<accession>A0A3R9XSI1</accession>
<organism evidence="14 15">
    <name type="scientific">Candidatus Aquarickettsia rohweri</name>
    <dbReference type="NCBI Taxonomy" id="2602574"/>
    <lineage>
        <taxon>Bacteria</taxon>
        <taxon>Pseudomonadati</taxon>
        <taxon>Pseudomonadota</taxon>
        <taxon>Alphaproteobacteria</taxon>
        <taxon>Rickettsiales</taxon>
        <taxon>Candidatus Midichloriaceae</taxon>
        <taxon>Candidatus Aquarickettsia</taxon>
    </lineage>
</organism>
<dbReference type="Proteomes" id="UP000279470">
    <property type="component" value="Unassembled WGS sequence"/>
</dbReference>
<keyword evidence="11 12" id="KW-0066">ATP synthesis</keyword>
<evidence type="ECO:0000313" key="14">
    <source>
        <dbReference type="EMBL" id="RST70262.1"/>
    </source>
</evidence>
<comment type="subcellular location">
    <subcellularLocation>
        <location evidence="12 13">Cell membrane</location>
        <topology evidence="12 13">Multi-pass membrane protein</topology>
    </subcellularLocation>
    <subcellularLocation>
        <location evidence="1">Membrane</location>
        <topology evidence="1">Multi-pass membrane protein</topology>
    </subcellularLocation>
</comment>
<dbReference type="NCBIfam" id="NF004482">
    <property type="entry name" value="PRK05815.2-4"/>
    <property type="match status" value="1"/>
</dbReference>
<dbReference type="GO" id="GO:0046933">
    <property type="term" value="F:proton-transporting ATP synthase activity, rotational mechanism"/>
    <property type="evidence" value="ECO:0007669"/>
    <property type="project" value="UniProtKB-UniRule"/>
</dbReference>
<sequence length="240" mass="26505">MLNPLEQFLVKPIVSFTVFSHTVSFTNSTLAFFVTYIIILLLTKIACRNSSLIPNKIQACGEALFLLIDNMLISTAGKQSQKFFTLIFSLFMFILVSNSIGMIPFGFTTTSHIFVTFTLAIFVFITITIVGFIKNGFSYFSLLLPKGTPIFLAPLIILIELFAYLARPVSLSIRLAANMTAGHVVLKVLATFVVLSGLLGVMPFILLTILTGFEIFISILQAYIFSVLTCAYLSDALNLH</sequence>
<evidence type="ECO:0000256" key="8">
    <source>
        <dbReference type="ARBA" id="ARBA00022989"/>
    </source>
</evidence>
<evidence type="ECO:0000313" key="15">
    <source>
        <dbReference type="Proteomes" id="UP000279470"/>
    </source>
</evidence>
<dbReference type="PROSITE" id="PS00449">
    <property type="entry name" value="ATPASE_A"/>
    <property type="match status" value="1"/>
</dbReference>
<proteinExistence type="inferred from homology"/>
<evidence type="ECO:0000256" key="4">
    <source>
        <dbReference type="ARBA" id="ARBA00022475"/>
    </source>
</evidence>
<dbReference type="GO" id="GO:0016787">
    <property type="term" value="F:hydrolase activity"/>
    <property type="evidence" value="ECO:0007669"/>
    <property type="project" value="UniProtKB-KW"/>
</dbReference>
<evidence type="ECO:0000256" key="2">
    <source>
        <dbReference type="ARBA" id="ARBA00006810"/>
    </source>
</evidence>
<dbReference type="InterPro" id="IPR045083">
    <property type="entry name" value="ATP_synth_F0_asu_bact/mt"/>
</dbReference>
<dbReference type="PANTHER" id="PTHR11410">
    <property type="entry name" value="ATP SYNTHASE SUBUNIT A"/>
    <property type="match status" value="1"/>
</dbReference>
<feature type="transmembrane region" description="Helical" evidence="12">
    <location>
        <begin position="184"/>
        <end position="209"/>
    </location>
</feature>
<dbReference type="GO" id="GO:0005886">
    <property type="term" value="C:plasma membrane"/>
    <property type="evidence" value="ECO:0007669"/>
    <property type="project" value="UniProtKB-SubCell"/>
</dbReference>
<evidence type="ECO:0000256" key="11">
    <source>
        <dbReference type="ARBA" id="ARBA00023310"/>
    </source>
</evidence>
<evidence type="ECO:0000256" key="5">
    <source>
        <dbReference type="ARBA" id="ARBA00022547"/>
    </source>
</evidence>
<keyword evidence="7 12" id="KW-0375">Hydrogen ion transport</keyword>
<comment type="similarity">
    <text evidence="2 12 13">Belongs to the ATPase A chain family.</text>
</comment>
<dbReference type="AlphaFoldDB" id="A0A3R9XSI1"/>
<dbReference type="HAMAP" id="MF_01393">
    <property type="entry name" value="ATP_synth_a_bact"/>
    <property type="match status" value="1"/>
</dbReference>
<keyword evidence="14" id="KW-0378">Hydrolase</keyword>
<feature type="transmembrane region" description="Helical" evidence="12">
    <location>
        <begin position="83"/>
        <end position="101"/>
    </location>
</feature>
<dbReference type="PANTHER" id="PTHR11410:SF0">
    <property type="entry name" value="ATP SYNTHASE SUBUNIT A"/>
    <property type="match status" value="1"/>
</dbReference>
<dbReference type="GO" id="GO:0045259">
    <property type="term" value="C:proton-transporting ATP synthase complex"/>
    <property type="evidence" value="ECO:0007669"/>
    <property type="project" value="UniProtKB-KW"/>
</dbReference>
<dbReference type="CDD" id="cd00310">
    <property type="entry name" value="ATP-synt_Fo_a_6"/>
    <property type="match status" value="1"/>
</dbReference>
<comment type="caution">
    <text evidence="14">The sequence shown here is derived from an EMBL/GenBank/DDBJ whole genome shotgun (WGS) entry which is preliminary data.</text>
</comment>
<keyword evidence="8 12" id="KW-1133">Transmembrane helix</keyword>
<evidence type="ECO:0000256" key="1">
    <source>
        <dbReference type="ARBA" id="ARBA00004141"/>
    </source>
</evidence>
<feature type="transmembrane region" description="Helical" evidence="12">
    <location>
        <begin position="215"/>
        <end position="234"/>
    </location>
</feature>
<dbReference type="Gene3D" id="1.20.120.220">
    <property type="entry name" value="ATP synthase, F0 complex, subunit A"/>
    <property type="match status" value="1"/>
</dbReference>
<reference evidence="15" key="1">
    <citation type="submission" date="2018-11" db="EMBL/GenBank/DDBJ databases">
        <title>Phylogenetic, genomic, and biogeographic characterization of a novel and ubiquitous marine invertebrate-associated Rickettsiales parasite, Candidatus Marinoinvertebrata rohwerii, gen. nov., sp. nov.</title>
        <authorList>
            <person name="Klinges J.G."/>
            <person name="Rosales S.M."/>
            <person name="Mcminds R."/>
            <person name="Shaver E.C."/>
            <person name="Shantz A."/>
            <person name="Peters E.C."/>
            <person name="Burkepile D.E."/>
            <person name="Silliman B.R."/>
            <person name="Vega Thurber R.L."/>
        </authorList>
    </citation>
    <scope>NUCLEOTIDE SEQUENCE [LARGE SCALE GENOMIC DNA]</scope>
    <source>
        <strain evidence="15">a_cerv_44</strain>
    </source>
</reference>
<evidence type="ECO:0000256" key="12">
    <source>
        <dbReference type="HAMAP-Rule" id="MF_01393"/>
    </source>
</evidence>
<dbReference type="InterPro" id="IPR035908">
    <property type="entry name" value="F0_ATP_A_sf"/>
</dbReference>
<keyword evidence="6 12" id="KW-0812">Transmembrane</keyword>
<dbReference type="FunFam" id="1.20.120.220:FF:000003">
    <property type="entry name" value="ATP synthase subunit a"/>
    <property type="match status" value="1"/>
</dbReference>
<dbReference type="OrthoDB" id="9809130at2"/>
<keyword evidence="3 12" id="KW-0813">Transport</keyword>
<dbReference type="InterPro" id="IPR000568">
    <property type="entry name" value="ATP_synth_F0_asu"/>
</dbReference>
<keyword evidence="10 12" id="KW-0472">Membrane</keyword>
<evidence type="ECO:0000256" key="13">
    <source>
        <dbReference type="RuleBase" id="RU000483"/>
    </source>
</evidence>